<sequence>MKPETSFSMPLVEVHFPEIVFVLIMDLVQEKRRCGVRKISLASVRSFGLPRRISQFGKSLTMDGQRRTLAETED</sequence>
<dbReference type="WBParaSite" id="EVEC_0001120401-mRNA-1">
    <property type="protein sequence ID" value="EVEC_0001120401-mRNA-1"/>
    <property type="gene ID" value="EVEC_0001120401"/>
</dbReference>
<dbReference type="Proteomes" id="UP000274131">
    <property type="component" value="Unassembled WGS sequence"/>
</dbReference>
<name>A0A0N4VK22_ENTVE</name>
<reference evidence="1 2" key="2">
    <citation type="submission" date="2018-10" db="EMBL/GenBank/DDBJ databases">
        <authorList>
            <consortium name="Pathogen Informatics"/>
        </authorList>
    </citation>
    <scope>NUCLEOTIDE SEQUENCE [LARGE SCALE GENOMIC DNA]</scope>
</reference>
<evidence type="ECO:0000313" key="3">
    <source>
        <dbReference type="WBParaSite" id="EVEC_0001120401-mRNA-1"/>
    </source>
</evidence>
<dbReference type="EMBL" id="UXUI01010914">
    <property type="protein sequence ID" value="VDD95767.1"/>
    <property type="molecule type" value="Genomic_DNA"/>
</dbReference>
<organism evidence="3">
    <name type="scientific">Enterobius vermicularis</name>
    <name type="common">Human pinworm</name>
    <dbReference type="NCBI Taxonomy" id="51028"/>
    <lineage>
        <taxon>Eukaryota</taxon>
        <taxon>Metazoa</taxon>
        <taxon>Ecdysozoa</taxon>
        <taxon>Nematoda</taxon>
        <taxon>Chromadorea</taxon>
        <taxon>Rhabditida</taxon>
        <taxon>Spirurina</taxon>
        <taxon>Oxyuridomorpha</taxon>
        <taxon>Oxyuroidea</taxon>
        <taxon>Oxyuridae</taxon>
        <taxon>Enterobius</taxon>
    </lineage>
</organism>
<evidence type="ECO:0000313" key="1">
    <source>
        <dbReference type="EMBL" id="VDD95767.1"/>
    </source>
</evidence>
<dbReference type="AlphaFoldDB" id="A0A0N4VK22"/>
<keyword evidence="2" id="KW-1185">Reference proteome</keyword>
<accession>A0A0N4VK22</accession>
<proteinExistence type="predicted"/>
<reference evidence="3" key="1">
    <citation type="submission" date="2017-02" db="UniProtKB">
        <authorList>
            <consortium name="WormBaseParasite"/>
        </authorList>
    </citation>
    <scope>IDENTIFICATION</scope>
</reference>
<protein>
    <submittedName>
        <fullName evidence="1 3">Uncharacterized protein</fullName>
    </submittedName>
</protein>
<gene>
    <name evidence="1" type="ORF">EVEC_LOCUS10518</name>
</gene>
<evidence type="ECO:0000313" key="2">
    <source>
        <dbReference type="Proteomes" id="UP000274131"/>
    </source>
</evidence>